<evidence type="ECO:0000313" key="3">
    <source>
        <dbReference type="EMBL" id="MEQ7153737.1"/>
    </source>
</evidence>
<gene>
    <name evidence="3" type="ORF">ABN401_00770</name>
</gene>
<dbReference type="Pfam" id="PF01541">
    <property type="entry name" value="GIY-YIG"/>
    <property type="match status" value="1"/>
</dbReference>
<dbReference type="CDD" id="cd10448">
    <property type="entry name" value="GIY-YIG_unchar_3"/>
    <property type="match status" value="1"/>
</dbReference>
<evidence type="ECO:0000259" key="2">
    <source>
        <dbReference type="PROSITE" id="PS50164"/>
    </source>
</evidence>
<protein>
    <submittedName>
        <fullName evidence="3">GIY-YIG nuclease family protein</fullName>
    </submittedName>
</protein>
<dbReference type="PANTHER" id="PTHR34477">
    <property type="entry name" value="UPF0213 PROTEIN YHBQ"/>
    <property type="match status" value="1"/>
</dbReference>
<dbReference type="InterPro" id="IPR050190">
    <property type="entry name" value="UPF0213_domain"/>
</dbReference>
<dbReference type="Proteomes" id="UP001445732">
    <property type="component" value="Unassembled WGS sequence"/>
</dbReference>
<name>A0ABV1NIS2_9CAUL</name>
<dbReference type="InterPro" id="IPR035901">
    <property type="entry name" value="GIY-YIG_endonuc_sf"/>
</dbReference>
<feature type="domain" description="GIY-YIG" evidence="2">
    <location>
        <begin position="6"/>
        <end position="83"/>
    </location>
</feature>
<dbReference type="SMART" id="SM00465">
    <property type="entry name" value="GIYc"/>
    <property type="match status" value="1"/>
</dbReference>
<organism evidence="3 4">
    <name type="scientific">Brevundimonas aurifodinae</name>
    <dbReference type="NCBI Taxonomy" id="1508312"/>
    <lineage>
        <taxon>Bacteria</taxon>
        <taxon>Pseudomonadati</taxon>
        <taxon>Pseudomonadota</taxon>
        <taxon>Alphaproteobacteria</taxon>
        <taxon>Caulobacterales</taxon>
        <taxon>Caulobacteraceae</taxon>
        <taxon>Brevundimonas</taxon>
    </lineage>
</organism>
<evidence type="ECO:0000256" key="1">
    <source>
        <dbReference type="ARBA" id="ARBA00007435"/>
    </source>
</evidence>
<proteinExistence type="inferred from homology"/>
<sequence length="114" mass="13487">MGTHRTFIATYIMASGRNGWVYIGSSSNLHARVWHHKTGAHPDGYSAEHGCVHLVWYEQHQWVVEAIRRERRLKKWNRDWKLKLIEDANPEWLDLAADWYPVNDPNWTPPPEDD</sequence>
<dbReference type="RefSeq" id="WP_349682903.1">
    <property type="nucleotide sequence ID" value="NZ_JBEGDD010000001.1"/>
</dbReference>
<comment type="similarity">
    <text evidence="1">Belongs to the UPF0213 family.</text>
</comment>
<evidence type="ECO:0000313" key="4">
    <source>
        <dbReference type="Proteomes" id="UP001445732"/>
    </source>
</evidence>
<dbReference type="SUPFAM" id="SSF82771">
    <property type="entry name" value="GIY-YIG endonuclease"/>
    <property type="match status" value="1"/>
</dbReference>
<reference evidence="3 4" key="1">
    <citation type="submission" date="2024-06" db="EMBL/GenBank/DDBJ databases">
        <title>Brevundimonas sp. C11.</title>
        <authorList>
            <person name="Maltman C."/>
        </authorList>
    </citation>
    <scope>NUCLEOTIDE SEQUENCE [LARGE SCALE GENOMIC DNA]</scope>
    <source>
        <strain evidence="3 4">C11</strain>
    </source>
</reference>
<accession>A0ABV1NIS2</accession>
<dbReference type="Gene3D" id="3.40.1440.10">
    <property type="entry name" value="GIY-YIG endonuclease"/>
    <property type="match status" value="1"/>
</dbReference>
<dbReference type="PROSITE" id="PS50164">
    <property type="entry name" value="GIY_YIG"/>
    <property type="match status" value="1"/>
</dbReference>
<dbReference type="InterPro" id="IPR000305">
    <property type="entry name" value="GIY-YIG_endonuc"/>
</dbReference>
<dbReference type="PANTHER" id="PTHR34477:SF5">
    <property type="entry name" value="BSL5627 PROTEIN"/>
    <property type="match status" value="1"/>
</dbReference>
<dbReference type="EMBL" id="JBEGDD010000001">
    <property type="protein sequence ID" value="MEQ7153737.1"/>
    <property type="molecule type" value="Genomic_DNA"/>
</dbReference>
<keyword evidence="4" id="KW-1185">Reference proteome</keyword>
<comment type="caution">
    <text evidence="3">The sequence shown here is derived from an EMBL/GenBank/DDBJ whole genome shotgun (WGS) entry which is preliminary data.</text>
</comment>